<dbReference type="Proteomes" id="UP000681967">
    <property type="component" value="Unassembled WGS sequence"/>
</dbReference>
<accession>A0A8S2VKG4</accession>
<organism evidence="2 3">
    <name type="scientific">Rotaria magnacalcarata</name>
    <dbReference type="NCBI Taxonomy" id="392030"/>
    <lineage>
        <taxon>Eukaryota</taxon>
        <taxon>Metazoa</taxon>
        <taxon>Spiralia</taxon>
        <taxon>Gnathifera</taxon>
        <taxon>Rotifera</taxon>
        <taxon>Eurotatoria</taxon>
        <taxon>Bdelloidea</taxon>
        <taxon>Philodinida</taxon>
        <taxon>Philodinidae</taxon>
        <taxon>Rotaria</taxon>
    </lineage>
</organism>
<dbReference type="PROSITE" id="PS50181">
    <property type="entry name" value="FBOX"/>
    <property type="match status" value="1"/>
</dbReference>
<feature type="domain" description="F-box" evidence="1">
    <location>
        <begin position="5"/>
        <end position="42"/>
    </location>
</feature>
<dbReference type="EMBL" id="CAJOBH010054561">
    <property type="protein sequence ID" value="CAF4395188.1"/>
    <property type="molecule type" value="Genomic_DNA"/>
</dbReference>
<dbReference type="AlphaFoldDB" id="A0A8S2VKG4"/>
<evidence type="ECO:0000313" key="3">
    <source>
        <dbReference type="Proteomes" id="UP000681967"/>
    </source>
</evidence>
<gene>
    <name evidence="2" type="ORF">BYL167_LOCUS31296</name>
</gene>
<protein>
    <recommendedName>
        <fullName evidence="1">F-box domain-containing protein</fullName>
    </recommendedName>
</protein>
<comment type="caution">
    <text evidence="2">The sequence shown here is derived from an EMBL/GenBank/DDBJ whole genome shotgun (WGS) entry which is preliminary data.</text>
</comment>
<dbReference type="InterPro" id="IPR001810">
    <property type="entry name" value="F-box_dom"/>
</dbReference>
<proteinExistence type="predicted"/>
<reference evidence="2" key="1">
    <citation type="submission" date="2021-02" db="EMBL/GenBank/DDBJ databases">
        <authorList>
            <person name="Nowell W R."/>
        </authorList>
    </citation>
    <scope>NUCLEOTIDE SEQUENCE</scope>
</reference>
<evidence type="ECO:0000259" key="1">
    <source>
        <dbReference type="PROSITE" id="PS50181"/>
    </source>
</evidence>
<sequence length="100" mass="11834">MNRSTVSLMDLPDEILFTIWNKLNKLDVLYSFVDVNRRFNKLPLSMERILRAGKYPCLWKLTILKLDELSAPRFFTDNSPFAHLFKKQILHLTVVINHTE</sequence>
<evidence type="ECO:0000313" key="2">
    <source>
        <dbReference type="EMBL" id="CAF4395188.1"/>
    </source>
</evidence>
<name>A0A8S2VKG4_9BILA</name>